<dbReference type="PROSITE" id="PS51686">
    <property type="entry name" value="SAM_MT_RSMB_NOP"/>
    <property type="match status" value="1"/>
</dbReference>
<evidence type="ECO:0000256" key="5">
    <source>
        <dbReference type="PROSITE-ProRule" id="PRU01023"/>
    </source>
</evidence>
<dbReference type="InterPro" id="IPR048889">
    <property type="entry name" value="NSUN5_RCM1_N"/>
</dbReference>
<evidence type="ECO:0000256" key="4">
    <source>
        <dbReference type="ARBA" id="ARBA00022884"/>
    </source>
</evidence>
<evidence type="ECO:0000256" key="6">
    <source>
        <dbReference type="SAM" id="MobiDB-lite"/>
    </source>
</evidence>
<comment type="similarity">
    <text evidence="5">Belongs to the class I-like SAM-binding methyltransferase superfamily. RsmB/NOP family.</text>
</comment>
<proteinExistence type="inferred from homology"/>
<comment type="caution">
    <text evidence="8">The sequence shown here is derived from an EMBL/GenBank/DDBJ whole genome shotgun (WGS) entry which is preliminary data.</text>
</comment>
<keyword evidence="2 5" id="KW-0808">Transferase</keyword>
<dbReference type="InterPro" id="IPR029063">
    <property type="entry name" value="SAM-dependent_MTases_sf"/>
</dbReference>
<feature type="region of interest" description="Disordered" evidence="6">
    <location>
        <begin position="530"/>
        <end position="564"/>
    </location>
</feature>
<dbReference type="PANTHER" id="PTHR22807">
    <property type="entry name" value="NOP2 YEAST -RELATED NOL1/NOP2/FMU SUN DOMAIN-CONTAINING"/>
    <property type="match status" value="1"/>
</dbReference>
<feature type="domain" description="SAM-dependent MTase RsmB/NOP-type" evidence="7">
    <location>
        <begin position="136"/>
        <end position="525"/>
    </location>
</feature>
<protein>
    <submittedName>
        <fullName evidence="8">S-adenosyl-L-methionine-dependent methyltransferase</fullName>
    </submittedName>
</protein>
<dbReference type="GO" id="GO:0008173">
    <property type="term" value="F:RNA methyltransferase activity"/>
    <property type="evidence" value="ECO:0007669"/>
    <property type="project" value="InterPro"/>
</dbReference>
<sequence length="564" mass="62368">MALYHEAAEVINTAAQSGESIKATVFSKKSWKSDAKTLVALSIEAGRWSEILSEVIEKSELLKVEKQLTPALGLVLLHDFLLSKKGIVLSESHGLHAAIRRHRARLQAELTKERLRRGFQSVDVLRDHLKGQTKDIAGAQSERRVRWVRVNVLKTSLLDQLQSTFSKHRKVPSLSDLWKCDSLSASKPIYVDDNIPNLLALQLDDAAAFSQAYRDGDIILQDKASCFPAYLLDPNLDSGDVIDACAAPGNKTTHLAAIMAERSVGHASISNHVFACEKDVVRSHTLKQMCQKAGALSVVRVLGKQDFTKLRPNDRKFSKVTGLLLDPSCSGSGIVGREKDVFLLKLPRSGTIVNNNLTSRGTKRKRNGQGQTGHSQQDIGTIEEVPLDAYGDGVALQKRLDNLAEFQLRILKHAMSFAAANRITYSTCSVHATENEDVVIRALRSDVAKRRGWRVLLRQDQVEGLRKWSRRGELQACEAAEERYGNRSDHSRLQERSEIADACLRCTKGSGEGTMGFFLCGFVRDGQNVDATTSSTEEESSSSTDQPAVEDEWDGFSDETDQET</sequence>
<dbReference type="Gene3D" id="3.30.70.1170">
    <property type="entry name" value="Sun protein, domain 3"/>
    <property type="match status" value="1"/>
</dbReference>
<dbReference type="InterPro" id="IPR001678">
    <property type="entry name" value="MeTrfase_RsmB-F_NOP2_dom"/>
</dbReference>
<dbReference type="InterPro" id="IPR049560">
    <property type="entry name" value="MeTrfase_RsmB-F_NOP2_cat"/>
</dbReference>
<feature type="binding site" evidence="5">
    <location>
        <position position="277"/>
    </location>
    <ligand>
        <name>S-adenosyl-L-methionine</name>
        <dbReference type="ChEBI" id="CHEBI:59789"/>
    </ligand>
</feature>
<dbReference type="GO" id="GO:0005730">
    <property type="term" value="C:nucleolus"/>
    <property type="evidence" value="ECO:0007669"/>
    <property type="project" value="TreeGrafter"/>
</dbReference>
<keyword evidence="9" id="KW-1185">Reference proteome</keyword>
<evidence type="ECO:0000313" key="9">
    <source>
        <dbReference type="Proteomes" id="UP000799441"/>
    </source>
</evidence>
<dbReference type="AlphaFoldDB" id="A0A9P4UN86"/>
<dbReference type="InterPro" id="IPR023267">
    <property type="entry name" value="RCMT"/>
</dbReference>
<dbReference type="Pfam" id="PF01189">
    <property type="entry name" value="Methyltr_RsmB-F"/>
    <property type="match status" value="1"/>
</dbReference>
<evidence type="ECO:0000256" key="3">
    <source>
        <dbReference type="ARBA" id="ARBA00022691"/>
    </source>
</evidence>
<feature type="compositionally biased region" description="Acidic residues" evidence="6">
    <location>
        <begin position="548"/>
        <end position="564"/>
    </location>
</feature>
<dbReference type="Pfam" id="PF21153">
    <property type="entry name" value="NSUN5_N"/>
    <property type="match status" value="1"/>
</dbReference>
<feature type="active site" description="Nucleophile" evidence="5">
    <location>
        <position position="428"/>
    </location>
</feature>
<organism evidence="8 9">
    <name type="scientific">Polychaeton citri CBS 116435</name>
    <dbReference type="NCBI Taxonomy" id="1314669"/>
    <lineage>
        <taxon>Eukaryota</taxon>
        <taxon>Fungi</taxon>
        <taxon>Dikarya</taxon>
        <taxon>Ascomycota</taxon>
        <taxon>Pezizomycotina</taxon>
        <taxon>Dothideomycetes</taxon>
        <taxon>Dothideomycetidae</taxon>
        <taxon>Capnodiales</taxon>
        <taxon>Capnodiaceae</taxon>
        <taxon>Polychaeton</taxon>
    </lineage>
</organism>
<name>A0A9P4UN86_9PEZI</name>
<keyword evidence="1 5" id="KW-0489">Methyltransferase</keyword>
<dbReference type="GO" id="GO:0003723">
    <property type="term" value="F:RNA binding"/>
    <property type="evidence" value="ECO:0007669"/>
    <property type="project" value="UniProtKB-UniRule"/>
</dbReference>
<reference evidence="8" key="1">
    <citation type="journal article" date="2020" name="Stud. Mycol.">
        <title>101 Dothideomycetes genomes: a test case for predicting lifestyles and emergence of pathogens.</title>
        <authorList>
            <person name="Haridas S."/>
            <person name="Albert R."/>
            <person name="Binder M."/>
            <person name="Bloem J."/>
            <person name="Labutti K."/>
            <person name="Salamov A."/>
            <person name="Andreopoulos B."/>
            <person name="Baker S."/>
            <person name="Barry K."/>
            <person name="Bills G."/>
            <person name="Bluhm B."/>
            <person name="Cannon C."/>
            <person name="Castanera R."/>
            <person name="Culley D."/>
            <person name="Daum C."/>
            <person name="Ezra D."/>
            <person name="Gonzalez J."/>
            <person name="Henrissat B."/>
            <person name="Kuo A."/>
            <person name="Liang C."/>
            <person name="Lipzen A."/>
            <person name="Lutzoni F."/>
            <person name="Magnuson J."/>
            <person name="Mondo S."/>
            <person name="Nolan M."/>
            <person name="Ohm R."/>
            <person name="Pangilinan J."/>
            <person name="Park H.-J."/>
            <person name="Ramirez L."/>
            <person name="Alfaro M."/>
            <person name="Sun H."/>
            <person name="Tritt A."/>
            <person name="Yoshinaga Y."/>
            <person name="Zwiers L.-H."/>
            <person name="Turgeon B."/>
            <person name="Goodwin S."/>
            <person name="Spatafora J."/>
            <person name="Crous P."/>
            <person name="Grigoriev I."/>
        </authorList>
    </citation>
    <scope>NUCLEOTIDE SEQUENCE</scope>
    <source>
        <strain evidence="8">CBS 116435</strain>
    </source>
</reference>
<dbReference type="Proteomes" id="UP000799441">
    <property type="component" value="Unassembled WGS sequence"/>
</dbReference>
<keyword evidence="4 5" id="KW-0694">RNA-binding</keyword>
<dbReference type="SUPFAM" id="SSF53335">
    <property type="entry name" value="S-adenosyl-L-methionine-dependent methyltransferases"/>
    <property type="match status" value="1"/>
</dbReference>
<feature type="binding site" evidence="5">
    <location>
        <position position="326"/>
    </location>
    <ligand>
        <name>S-adenosyl-L-methionine</name>
        <dbReference type="ChEBI" id="CHEBI:59789"/>
    </ligand>
</feature>
<accession>A0A9P4UN86</accession>
<dbReference type="OrthoDB" id="435282at2759"/>
<dbReference type="PRINTS" id="PR02008">
    <property type="entry name" value="RCMTFAMILY"/>
</dbReference>
<evidence type="ECO:0000256" key="2">
    <source>
        <dbReference type="ARBA" id="ARBA00022679"/>
    </source>
</evidence>
<evidence type="ECO:0000313" key="8">
    <source>
        <dbReference type="EMBL" id="KAF2718740.1"/>
    </source>
</evidence>
<evidence type="ECO:0000259" key="7">
    <source>
        <dbReference type="PROSITE" id="PS51686"/>
    </source>
</evidence>
<dbReference type="EMBL" id="MU003820">
    <property type="protein sequence ID" value="KAF2718740.1"/>
    <property type="molecule type" value="Genomic_DNA"/>
</dbReference>
<keyword evidence="3 5" id="KW-0949">S-adenosyl-L-methionine</keyword>
<evidence type="ECO:0000256" key="1">
    <source>
        <dbReference type="ARBA" id="ARBA00022603"/>
    </source>
</evidence>
<gene>
    <name evidence="8" type="ORF">K431DRAFT_287338</name>
</gene>
<dbReference type="GO" id="GO:0070475">
    <property type="term" value="P:rRNA base methylation"/>
    <property type="evidence" value="ECO:0007669"/>
    <property type="project" value="TreeGrafter"/>
</dbReference>
<feature type="binding site" evidence="5">
    <location>
        <position position="306"/>
    </location>
    <ligand>
        <name>S-adenosyl-L-methionine</name>
        <dbReference type="ChEBI" id="CHEBI:59789"/>
    </ligand>
</feature>
<dbReference type="PANTHER" id="PTHR22807:SF4">
    <property type="entry name" value="28S RRNA (CYTOSINE-C(5))-METHYLTRANSFERASE"/>
    <property type="match status" value="1"/>
</dbReference>
<feature type="binding site" evidence="5">
    <location>
        <begin position="245"/>
        <end position="251"/>
    </location>
    <ligand>
        <name>S-adenosyl-L-methionine</name>
        <dbReference type="ChEBI" id="CHEBI:59789"/>
    </ligand>
</feature>
<dbReference type="Gene3D" id="3.40.50.150">
    <property type="entry name" value="Vaccinia Virus protein VP39"/>
    <property type="match status" value="1"/>
</dbReference>
<feature type="compositionally biased region" description="Polar residues" evidence="6">
    <location>
        <begin position="368"/>
        <end position="377"/>
    </location>
</feature>
<feature type="region of interest" description="Disordered" evidence="6">
    <location>
        <begin position="354"/>
        <end position="377"/>
    </location>
</feature>